<dbReference type="AlphaFoldDB" id="A0A0V0QYS7"/>
<dbReference type="InParanoid" id="A0A0V0QYS7"/>
<protein>
    <submittedName>
        <fullName evidence="1">Uncharacterized protein</fullName>
    </submittedName>
</protein>
<dbReference type="EMBL" id="LDAU01000082">
    <property type="protein sequence ID" value="KRX07468.1"/>
    <property type="molecule type" value="Genomic_DNA"/>
</dbReference>
<accession>A0A0V0QYS7</accession>
<name>A0A0V0QYS7_PSEPJ</name>
<evidence type="ECO:0000313" key="2">
    <source>
        <dbReference type="Proteomes" id="UP000054937"/>
    </source>
</evidence>
<sequence>MYKQNNLFKILNIQTYLKYGQLKIYIPNNFNIHFINNLFQNLNKIIQTDPLPPSLHSLRHSQVQIFQHQLKKLSFSNLLQPNLLTLHQILIFSIPLQTILKPKPLTPFPPPQNPLTILNNFLQKLPIFPLQIHTLIPPQIQLLNHLIFLKINPQQNILNLYLILNIKSQHLIHLLQLPRIPQPRIVQIQLQKPNPNPKPNLFFPTPLTVQNLQIVLYQLQNT</sequence>
<comment type="caution">
    <text evidence="1">The sequence shown here is derived from an EMBL/GenBank/DDBJ whole genome shotgun (WGS) entry which is preliminary data.</text>
</comment>
<organism evidence="1 2">
    <name type="scientific">Pseudocohnilembus persalinus</name>
    <name type="common">Ciliate</name>
    <dbReference type="NCBI Taxonomy" id="266149"/>
    <lineage>
        <taxon>Eukaryota</taxon>
        <taxon>Sar</taxon>
        <taxon>Alveolata</taxon>
        <taxon>Ciliophora</taxon>
        <taxon>Intramacronucleata</taxon>
        <taxon>Oligohymenophorea</taxon>
        <taxon>Scuticociliatia</taxon>
        <taxon>Philasterida</taxon>
        <taxon>Pseudocohnilembidae</taxon>
        <taxon>Pseudocohnilembus</taxon>
    </lineage>
</organism>
<dbReference type="Proteomes" id="UP000054937">
    <property type="component" value="Unassembled WGS sequence"/>
</dbReference>
<gene>
    <name evidence="1" type="ORF">PPERSA_11017</name>
</gene>
<reference evidence="1 2" key="1">
    <citation type="journal article" date="2015" name="Sci. Rep.">
        <title>Genome of the facultative scuticociliatosis pathogen Pseudocohnilembus persalinus provides insight into its virulence through horizontal gene transfer.</title>
        <authorList>
            <person name="Xiong J."/>
            <person name="Wang G."/>
            <person name="Cheng J."/>
            <person name="Tian M."/>
            <person name="Pan X."/>
            <person name="Warren A."/>
            <person name="Jiang C."/>
            <person name="Yuan D."/>
            <person name="Miao W."/>
        </authorList>
    </citation>
    <scope>NUCLEOTIDE SEQUENCE [LARGE SCALE GENOMIC DNA]</scope>
    <source>
        <strain evidence="1">36N120E</strain>
    </source>
</reference>
<proteinExistence type="predicted"/>
<keyword evidence="2" id="KW-1185">Reference proteome</keyword>
<evidence type="ECO:0000313" key="1">
    <source>
        <dbReference type="EMBL" id="KRX07468.1"/>
    </source>
</evidence>